<dbReference type="InterPro" id="IPR036388">
    <property type="entry name" value="WH-like_DNA-bd_sf"/>
</dbReference>
<feature type="region of interest" description="Disordered" evidence="1">
    <location>
        <begin position="115"/>
        <end position="157"/>
    </location>
</feature>
<feature type="compositionally biased region" description="Basic and acidic residues" evidence="1">
    <location>
        <begin position="124"/>
        <end position="157"/>
    </location>
</feature>
<dbReference type="PANTHER" id="PTHR33169">
    <property type="entry name" value="PADR-FAMILY TRANSCRIPTIONAL REGULATOR"/>
    <property type="match status" value="1"/>
</dbReference>
<dbReference type="Proteomes" id="UP000014629">
    <property type="component" value="Unassembled WGS sequence"/>
</dbReference>
<keyword evidence="3" id="KW-0238">DNA-binding</keyword>
<dbReference type="AlphaFoldDB" id="S3ZLT5"/>
<dbReference type="PANTHER" id="PTHR33169:SF14">
    <property type="entry name" value="TRANSCRIPTIONAL REGULATOR RV3488"/>
    <property type="match status" value="1"/>
</dbReference>
<gene>
    <name evidence="3" type="ORF">STRAU_3182</name>
</gene>
<evidence type="ECO:0000313" key="3">
    <source>
        <dbReference type="EMBL" id="EPH43759.1"/>
    </source>
</evidence>
<keyword evidence="4" id="KW-1185">Reference proteome</keyword>
<dbReference type="Pfam" id="PF03551">
    <property type="entry name" value="PadR"/>
    <property type="match status" value="1"/>
</dbReference>
<comment type="caution">
    <text evidence="3">The sequence shown here is derived from an EMBL/GenBank/DDBJ whole genome shotgun (WGS) entry which is preliminary data.</text>
</comment>
<reference evidence="3 4" key="1">
    <citation type="submission" date="2013-02" db="EMBL/GenBank/DDBJ databases">
        <title>Draft Genome Sequence of Streptomyces aurantiacus, Which Produces Setomimycin.</title>
        <authorList>
            <person name="Gruening B.A."/>
            <person name="Praeg A."/>
            <person name="Erxleben A."/>
            <person name="Guenther S."/>
            <person name="Mueller M."/>
        </authorList>
    </citation>
    <scope>NUCLEOTIDE SEQUENCE [LARGE SCALE GENOMIC DNA]</scope>
    <source>
        <strain evidence="3 4">JA 4570</strain>
    </source>
</reference>
<protein>
    <submittedName>
        <fullName evidence="3">Putative DNA-binding protein YwzG</fullName>
    </submittedName>
</protein>
<dbReference type="InterPro" id="IPR005149">
    <property type="entry name" value="Tscrpt_reg_PadR_N"/>
</dbReference>
<dbReference type="PATRIC" id="fig|1286094.4.peg.3147"/>
<organism evidence="3 4">
    <name type="scientific">Streptomyces aurantiacus JA 4570</name>
    <dbReference type="NCBI Taxonomy" id="1286094"/>
    <lineage>
        <taxon>Bacteria</taxon>
        <taxon>Bacillati</taxon>
        <taxon>Actinomycetota</taxon>
        <taxon>Actinomycetes</taxon>
        <taxon>Kitasatosporales</taxon>
        <taxon>Streptomycetaceae</taxon>
        <taxon>Streptomyces</taxon>
        <taxon>Streptomyces aurantiacus group</taxon>
    </lineage>
</organism>
<dbReference type="SUPFAM" id="SSF46785">
    <property type="entry name" value="Winged helix' DNA-binding domain"/>
    <property type="match status" value="1"/>
</dbReference>
<proteinExistence type="predicted"/>
<evidence type="ECO:0000256" key="1">
    <source>
        <dbReference type="SAM" id="MobiDB-lite"/>
    </source>
</evidence>
<evidence type="ECO:0000259" key="2">
    <source>
        <dbReference type="Pfam" id="PF03551"/>
    </source>
</evidence>
<dbReference type="InterPro" id="IPR036390">
    <property type="entry name" value="WH_DNA-bd_sf"/>
</dbReference>
<evidence type="ECO:0000313" key="4">
    <source>
        <dbReference type="Proteomes" id="UP000014629"/>
    </source>
</evidence>
<sequence length="157" mass="17367">MYRMTKELAATHDQRRSQLLRGVLDLCLLALIGERPRYGYEFVEALTESGLDLVSEGSIYPLLARMERAGLVDSYRAPSAAGGAPRKYYRLTDAGAAELAAGRATWSTFTVAVSRTLQEEQEEQSGRGRRDEDETDARDGDTGDARHDAPDDQRARA</sequence>
<feature type="domain" description="Transcription regulator PadR N-terminal" evidence="2">
    <location>
        <begin position="28"/>
        <end position="100"/>
    </location>
</feature>
<dbReference type="InterPro" id="IPR052509">
    <property type="entry name" value="Metal_resp_DNA-bind_regulator"/>
</dbReference>
<dbReference type="EMBL" id="AOPZ01000140">
    <property type="protein sequence ID" value="EPH43759.1"/>
    <property type="molecule type" value="Genomic_DNA"/>
</dbReference>
<name>S3ZLT5_9ACTN</name>
<dbReference type="GO" id="GO:0003677">
    <property type="term" value="F:DNA binding"/>
    <property type="evidence" value="ECO:0007669"/>
    <property type="project" value="UniProtKB-KW"/>
</dbReference>
<dbReference type="Gene3D" id="1.10.10.10">
    <property type="entry name" value="Winged helix-like DNA-binding domain superfamily/Winged helix DNA-binding domain"/>
    <property type="match status" value="1"/>
</dbReference>
<accession>S3ZLT5</accession>